<dbReference type="FunFam" id="1.25.40.20:FF:000045">
    <property type="entry name" value="Ankyrin repeat and BTB/POZ domain-containing protein 2"/>
    <property type="match status" value="1"/>
</dbReference>
<dbReference type="FunFam" id="1.10.20.10:FF:000057">
    <property type="entry name" value="ankyrin repeat and BTB/POZ domain-containing protein 2"/>
    <property type="match status" value="1"/>
</dbReference>
<dbReference type="InterPro" id="IPR059008">
    <property type="entry name" value="ABTB2/3_histone"/>
</dbReference>
<feature type="compositionally biased region" description="Low complexity" evidence="6">
    <location>
        <begin position="1207"/>
        <end position="1221"/>
    </location>
</feature>
<feature type="compositionally biased region" description="Pro residues" evidence="6">
    <location>
        <begin position="1154"/>
        <end position="1164"/>
    </location>
</feature>
<dbReference type="InterPro" id="IPR011333">
    <property type="entry name" value="SKP1/BTB/POZ_sf"/>
</dbReference>
<feature type="compositionally biased region" description="Low complexity" evidence="6">
    <location>
        <begin position="76"/>
        <end position="96"/>
    </location>
</feature>
<comment type="function">
    <text evidence="3">May be involved in the initiation of hepatocyte growth.</text>
</comment>
<dbReference type="Pfam" id="PF00023">
    <property type="entry name" value="Ank"/>
    <property type="match status" value="1"/>
</dbReference>
<evidence type="ECO:0000259" key="7">
    <source>
        <dbReference type="PROSITE" id="PS50097"/>
    </source>
</evidence>
<dbReference type="SUPFAM" id="SSF47113">
    <property type="entry name" value="Histone-fold"/>
    <property type="match status" value="2"/>
</dbReference>
<dbReference type="CDD" id="cd18350">
    <property type="entry name" value="BTB_POZ_ABTB2_BPOZ2"/>
    <property type="match status" value="1"/>
</dbReference>
<evidence type="ECO:0000256" key="6">
    <source>
        <dbReference type="SAM" id="MobiDB-lite"/>
    </source>
</evidence>
<feature type="region of interest" description="Disordered" evidence="6">
    <location>
        <begin position="35"/>
        <end position="143"/>
    </location>
</feature>
<dbReference type="PROSITE" id="PS50088">
    <property type="entry name" value="ANK_REPEAT"/>
    <property type="match status" value="3"/>
</dbReference>
<organism evidence="8 9">
    <name type="scientific">Canis lupus familiaris</name>
    <name type="common">Dog</name>
    <name type="synonym">Canis familiaris</name>
    <dbReference type="NCBI Taxonomy" id="9615"/>
    <lineage>
        <taxon>Eukaryota</taxon>
        <taxon>Metazoa</taxon>
        <taxon>Chordata</taxon>
        <taxon>Craniata</taxon>
        <taxon>Vertebrata</taxon>
        <taxon>Euteleostomi</taxon>
        <taxon>Mammalia</taxon>
        <taxon>Eutheria</taxon>
        <taxon>Laurasiatheria</taxon>
        <taxon>Carnivora</taxon>
        <taxon>Caniformia</taxon>
        <taxon>Canidae</taxon>
        <taxon>Canis</taxon>
    </lineage>
</organism>
<feature type="domain" description="BTB" evidence="7">
    <location>
        <begin position="1008"/>
        <end position="1077"/>
    </location>
</feature>
<dbReference type="Pfam" id="PF00651">
    <property type="entry name" value="BTB"/>
    <property type="match status" value="1"/>
</dbReference>
<keyword evidence="2 5" id="KW-0040">ANK repeat</keyword>
<proteinExistence type="predicted"/>
<evidence type="ECO:0000256" key="1">
    <source>
        <dbReference type="ARBA" id="ARBA00022737"/>
    </source>
</evidence>
<dbReference type="CDD" id="cd22913">
    <property type="entry name" value="HFD_ABTB2-like"/>
    <property type="match status" value="1"/>
</dbReference>
<feature type="compositionally biased region" description="Gly residues" evidence="6">
    <location>
        <begin position="1140"/>
        <end position="1151"/>
    </location>
</feature>
<evidence type="ECO:0000256" key="4">
    <source>
        <dbReference type="ARBA" id="ARBA00071422"/>
    </source>
</evidence>
<feature type="repeat" description="ANK" evidence="5">
    <location>
        <begin position="730"/>
        <end position="762"/>
    </location>
</feature>
<evidence type="ECO:0000256" key="5">
    <source>
        <dbReference type="PROSITE-ProRule" id="PRU00023"/>
    </source>
</evidence>
<feature type="repeat" description="ANK" evidence="5">
    <location>
        <begin position="684"/>
        <end position="716"/>
    </location>
</feature>
<accession>A0A8C0SW13</accession>
<dbReference type="Gene3D" id="1.25.40.20">
    <property type="entry name" value="Ankyrin repeat-containing domain"/>
    <property type="match status" value="1"/>
</dbReference>
<feature type="repeat" description="ANK" evidence="5">
    <location>
        <begin position="769"/>
        <end position="795"/>
    </location>
</feature>
<dbReference type="Pfam" id="PF26281">
    <property type="entry name" value="Histone_ABTB"/>
    <property type="match status" value="1"/>
</dbReference>
<dbReference type="Ensembl" id="ENSCAFT00040031990.1">
    <property type="protein sequence ID" value="ENSCAFP00040027813.1"/>
    <property type="gene ID" value="ENSCAFG00040017187.1"/>
</dbReference>
<dbReference type="PANTHER" id="PTHR46071">
    <property type="entry name" value="ANKYRIN REPEAT AND BTB/POZ DOMAIN-CONTAINING"/>
    <property type="match status" value="1"/>
</dbReference>
<dbReference type="Gene3D" id="1.10.20.10">
    <property type="entry name" value="Histone, subunit A"/>
    <property type="match status" value="1"/>
</dbReference>
<feature type="region of interest" description="Disordered" evidence="6">
    <location>
        <begin position="1202"/>
        <end position="1221"/>
    </location>
</feature>
<feature type="compositionally biased region" description="Low complexity" evidence="6">
    <location>
        <begin position="105"/>
        <end position="117"/>
    </location>
</feature>
<dbReference type="InterPro" id="IPR052089">
    <property type="entry name" value="Ankyrin-BTB/POZ_domain"/>
</dbReference>
<dbReference type="AlphaFoldDB" id="A0A8C0SW13"/>
<dbReference type="InterPro" id="IPR002110">
    <property type="entry name" value="Ankyrin_rpt"/>
</dbReference>
<evidence type="ECO:0000256" key="2">
    <source>
        <dbReference type="ARBA" id="ARBA00023043"/>
    </source>
</evidence>
<dbReference type="Pfam" id="PF12796">
    <property type="entry name" value="Ank_2"/>
    <property type="match status" value="1"/>
</dbReference>
<dbReference type="SMART" id="SM00248">
    <property type="entry name" value="ANK"/>
    <property type="match status" value="5"/>
</dbReference>
<dbReference type="InterPro" id="IPR009072">
    <property type="entry name" value="Histone-fold"/>
</dbReference>
<dbReference type="InterPro" id="IPR000210">
    <property type="entry name" value="BTB/POZ_dom"/>
</dbReference>
<feature type="region of interest" description="Disordered" evidence="6">
    <location>
        <begin position="1140"/>
        <end position="1175"/>
    </location>
</feature>
<dbReference type="PROSITE" id="PS50097">
    <property type="entry name" value="BTB"/>
    <property type="match status" value="1"/>
</dbReference>
<dbReference type="PROSITE" id="PS50297">
    <property type="entry name" value="ANK_REP_REGION"/>
    <property type="match status" value="3"/>
</dbReference>
<dbReference type="SUPFAM" id="SSF54695">
    <property type="entry name" value="POZ domain"/>
    <property type="match status" value="1"/>
</dbReference>
<reference evidence="8" key="2">
    <citation type="submission" date="2025-08" db="UniProtKB">
        <authorList>
            <consortium name="Ensembl"/>
        </authorList>
    </citation>
    <scope>IDENTIFICATION</scope>
</reference>
<reference evidence="8" key="1">
    <citation type="submission" date="2018-10" db="EMBL/GenBank/DDBJ databases">
        <title>De novo assembly of a Great Dane genome.</title>
        <authorList>
            <person name="Kidd J.M."/>
            <person name="Pendleton A.L."/>
            <person name="Shen F."/>
            <person name="Emery S."/>
        </authorList>
    </citation>
    <scope>NUCLEOTIDE SEQUENCE [LARGE SCALE GENOMIC DNA]</scope>
    <source>
        <strain evidence="8">Great Dane</strain>
    </source>
</reference>
<dbReference type="SMART" id="SM00225">
    <property type="entry name" value="BTB"/>
    <property type="match status" value="1"/>
</dbReference>
<evidence type="ECO:0000313" key="8">
    <source>
        <dbReference type="Ensembl" id="ENSCAFP00040027813.1"/>
    </source>
</evidence>
<feature type="compositionally biased region" description="Basic and acidic residues" evidence="6">
    <location>
        <begin position="118"/>
        <end position="131"/>
    </location>
</feature>
<dbReference type="PANTHER" id="PTHR46071:SF3">
    <property type="entry name" value="ANKYRIN REPEAT AND BTB_POZ DOMAIN-CONTAINING PROTEIN 2"/>
    <property type="match status" value="1"/>
</dbReference>
<evidence type="ECO:0000313" key="9">
    <source>
        <dbReference type="Proteomes" id="UP000694542"/>
    </source>
</evidence>
<name>A0A8C0SW13_CANLF</name>
<sequence>MPAAAGVPSGAGGRRRAEVCRALSRRLVPDSRAAAAAAASSFSSFSTSSSSPRRRPVRSGSLPRGGRTLRWREAAVDAPRGRAGAAGAVALTAARGPRPPRPPRGSRTFPRPAGAPCGRREEGGRPGEPRARSCPLGRGAWSRERPSLGEAAAGALPMAGTYSSTLKTLEDLTLDSGYGAGDSCRSLSLSSSKSNSQALTSSAQQHRGAAWWCYSGSMNSRHNSWDTVNTVLPEDPEVADLFSRCPRLPELEEFPWTEGDVARVLRKGAGGRRLPPFSAEAARRLAGLLRRALIRVAREAQRLSVLHAKCTRFEVQSAVRLVHSWALAESCALAAVKALSLYSMSAGDGLRRGKSARCGLTFSVGRFFRWMVDTRISVRIHEYAAISLTACMENLVEEIRARVLASQSPDGGGGGGGGGGGPGEVSAEALEMVINNDAELWGVLQPYEHLICGKNANGVLSLPAYFSPYNGGSLGHDERADAYAQLELRTLEQSLLATCVGSISELSDLVSRAMHHMQGRHPLCPGSSPARQARQPPQPITWSPDALHTLYYFLRCPQMESMENPNLDPPRMALNNERPFMLLPPLMEWMRVAITYAEHRRSLTVDSGDIRQAARLLLPGLDCEPRQLKPECCFSSFRRLDARAATEKFNQDLGFRMLNCGRTDLIHQAIDALGPDGVNTMDDQGLTPLMYACAAGDEAMVQMLIDAGANLDIQVPSNSPRHPSIHPDSRHWTSLTFAVLHGHISVVQLLLDAGAHVEGSAVSGGEDSYTETPLQLASAAGNYELVSLLLSRGADPLLSMLEANGMASSLHEDMNCFSHSAAHGHRNVLRKLLTQPQQAKADVLSLEEILAEGVEESDTSSQGSGSDGPVRLSRTRTKALQEAMYYSAEHGYVDITMELRALGVPWKLHVWIESLRTSFSQSRYSVVQSLLRDFGSIKEEEYNEELVTEGLQLMFDILKSSKNDAVTQQLAAIFTHCYGSSPVPSIPEIRKTLPARLDPHFLNNKEMSDVTFLVEGKLFYAHKVLLVTASNRFKTLMTNKSEQDGNGSKTIEISDMKYHIFQMMMQYLYYGGTEAMDIPAADVLELLSAASLFQLDALQRHCEILCSQTLSVESAVSTYKYAKVSPRWWAAAARIRPHSGGGPGLKGGAAPGGWSPPPACPPQASPSANSTALGSGAHSELRSCVPTCPSGSRLCPRPPCPPPPRAHPAATPHLADPGAGLPSLAPALGGLQAL</sequence>
<dbReference type="SUPFAM" id="SSF48403">
    <property type="entry name" value="Ankyrin repeat"/>
    <property type="match status" value="1"/>
</dbReference>
<dbReference type="GO" id="GO:0046982">
    <property type="term" value="F:protein heterodimerization activity"/>
    <property type="evidence" value="ECO:0007669"/>
    <property type="project" value="InterPro"/>
</dbReference>
<dbReference type="InterPro" id="IPR048063">
    <property type="entry name" value="ABTB2_BTB_POZ"/>
</dbReference>
<keyword evidence="1" id="KW-0677">Repeat</keyword>
<dbReference type="Proteomes" id="UP000694542">
    <property type="component" value="Chromosome 18"/>
</dbReference>
<dbReference type="FunFam" id="3.30.710.10:FF:000030">
    <property type="entry name" value="Ankyrin repeat and BTB/POZ domain-containing protein BTBD11"/>
    <property type="match status" value="1"/>
</dbReference>
<dbReference type="Gene3D" id="3.30.710.10">
    <property type="entry name" value="Potassium Channel Kv1.1, Chain A"/>
    <property type="match status" value="1"/>
</dbReference>
<dbReference type="InterPro" id="IPR036770">
    <property type="entry name" value="Ankyrin_rpt-contain_sf"/>
</dbReference>
<protein>
    <recommendedName>
        <fullName evidence="4">Ankyrin repeat and BTB/POZ domain-containing protein 2</fullName>
    </recommendedName>
</protein>
<feature type="compositionally biased region" description="Low complexity" evidence="6">
    <location>
        <begin position="35"/>
        <end position="51"/>
    </location>
</feature>
<evidence type="ECO:0000256" key="3">
    <source>
        <dbReference type="ARBA" id="ARBA00056228"/>
    </source>
</evidence>